<keyword evidence="4" id="KW-0963">Cytoplasm</keyword>
<dbReference type="CDD" id="cd00555">
    <property type="entry name" value="Maf"/>
    <property type="match status" value="1"/>
</dbReference>
<dbReference type="InterPro" id="IPR003697">
    <property type="entry name" value="Maf-like"/>
</dbReference>
<feature type="active site" description="Proton acceptor" evidence="4">
    <location>
        <position position="78"/>
    </location>
</feature>
<sequence>MLWLAPTPLVIASKSAVRRAILADAGFPLEVTEADIDERAVETRGGPVAPDQAALLLAREKARVAAARFAGHYVVGADQTLALGERRFNKPATRAAARDQLRALSGQTHALHSAVAVAKDGRVIFGHVETARLTMRRLTDRFLDAYLDAAGEAVTSSVGAYQLERLGIHLFERIDGDHFTILGLPLFPLLAFLRREGCLAG</sequence>
<reference evidence="5" key="2">
    <citation type="submission" date="2023-02" db="EMBL/GenBank/DDBJ databases">
        <authorList>
            <person name="Rayyan A."/>
            <person name="Meyer T."/>
            <person name="Kyndt J.A."/>
        </authorList>
    </citation>
    <scope>NUCLEOTIDE SEQUENCE</scope>
    <source>
        <strain evidence="5">DSM 9987</strain>
    </source>
</reference>
<accession>A0ABT5J3K9</accession>
<dbReference type="PANTHER" id="PTHR43213">
    <property type="entry name" value="BIFUNCTIONAL DTTP/UTP PYROPHOSPHATASE/METHYLTRANSFERASE PROTEIN-RELATED"/>
    <property type="match status" value="1"/>
</dbReference>
<keyword evidence="6" id="KW-1185">Reference proteome</keyword>
<dbReference type="InterPro" id="IPR029001">
    <property type="entry name" value="ITPase-like_fam"/>
</dbReference>
<dbReference type="SUPFAM" id="SSF52972">
    <property type="entry name" value="ITPase-like"/>
    <property type="match status" value="1"/>
</dbReference>
<dbReference type="Gene3D" id="3.90.950.10">
    <property type="match status" value="1"/>
</dbReference>
<comment type="function">
    <text evidence="4">Nucleoside triphosphate pyrophosphatase. May have a dual role in cell division arrest and in preventing the incorporation of modified nucleotides into cellular nucleic acids.</text>
</comment>
<comment type="catalytic activity">
    <reaction evidence="4">
        <text>a ribonucleoside 5'-triphosphate + H2O = a ribonucleoside 5'-phosphate + diphosphate + H(+)</text>
        <dbReference type="Rhea" id="RHEA:23996"/>
        <dbReference type="ChEBI" id="CHEBI:15377"/>
        <dbReference type="ChEBI" id="CHEBI:15378"/>
        <dbReference type="ChEBI" id="CHEBI:33019"/>
        <dbReference type="ChEBI" id="CHEBI:58043"/>
        <dbReference type="ChEBI" id="CHEBI:61557"/>
        <dbReference type="EC" id="3.6.1.9"/>
    </reaction>
</comment>
<keyword evidence="3 4" id="KW-0546">Nucleotide metabolism</keyword>
<evidence type="ECO:0000256" key="2">
    <source>
        <dbReference type="ARBA" id="ARBA00022801"/>
    </source>
</evidence>
<dbReference type="RefSeq" id="WP_272775087.1">
    <property type="nucleotide sequence ID" value="NZ_JAQQLI010000001.1"/>
</dbReference>
<dbReference type="HAMAP" id="MF_00528">
    <property type="entry name" value="Maf"/>
    <property type="match status" value="1"/>
</dbReference>
<evidence type="ECO:0000256" key="3">
    <source>
        <dbReference type="ARBA" id="ARBA00023080"/>
    </source>
</evidence>
<dbReference type="PIRSF" id="PIRSF006305">
    <property type="entry name" value="Maf"/>
    <property type="match status" value="1"/>
</dbReference>
<gene>
    <name evidence="5" type="ORF">PQJ73_00955</name>
</gene>
<name>A0ABT5J3K9_RHOTP</name>
<dbReference type="EC" id="3.6.1.9" evidence="4"/>
<comment type="catalytic activity">
    <reaction evidence="4">
        <text>a 2'-deoxyribonucleoside 5'-triphosphate + H2O = a 2'-deoxyribonucleoside 5'-phosphate + diphosphate + H(+)</text>
        <dbReference type="Rhea" id="RHEA:44644"/>
        <dbReference type="ChEBI" id="CHEBI:15377"/>
        <dbReference type="ChEBI" id="CHEBI:15378"/>
        <dbReference type="ChEBI" id="CHEBI:33019"/>
        <dbReference type="ChEBI" id="CHEBI:61560"/>
        <dbReference type="ChEBI" id="CHEBI:65317"/>
        <dbReference type="EC" id="3.6.1.9"/>
    </reaction>
</comment>
<evidence type="ECO:0000313" key="5">
    <source>
        <dbReference type="EMBL" id="MDC7784240.1"/>
    </source>
</evidence>
<comment type="caution">
    <text evidence="5">The sequence shown here is derived from an EMBL/GenBank/DDBJ whole genome shotgun (WGS) entry which is preliminary data.</text>
</comment>
<dbReference type="Proteomes" id="UP001165652">
    <property type="component" value="Unassembled WGS sequence"/>
</dbReference>
<evidence type="ECO:0000256" key="4">
    <source>
        <dbReference type="HAMAP-Rule" id="MF_00528"/>
    </source>
</evidence>
<comment type="cofactor">
    <cofactor evidence="1 4">
        <name>a divalent metal cation</name>
        <dbReference type="ChEBI" id="CHEBI:60240"/>
    </cofactor>
</comment>
<dbReference type="PANTHER" id="PTHR43213:SF5">
    <property type="entry name" value="BIFUNCTIONAL DTTP_UTP PYROPHOSPHATASE_METHYLTRANSFERASE PROTEIN-RELATED"/>
    <property type="match status" value="1"/>
</dbReference>
<comment type="similarity">
    <text evidence="4">Belongs to the Maf family.</text>
</comment>
<organism evidence="5 6">
    <name type="scientific">Rhodoplanes tepidamans</name>
    <name type="common">Rhodoplanes cryptolactis</name>
    <dbReference type="NCBI Taxonomy" id="200616"/>
    <lineage>
        <taxon>Bacteria</taxon>
        <taxon>Pseudomonadati</taxon>
        <taxon>Pseudomonadota</taxon>
        <taxon>Alphaproteobacteria</taxon>
        <taxon>Hyphomicrobiales</taxon>
        <taxon>Nitrobacteraceae</taxon>
        <taxon>Rhodoplanes</taxon>
    </lineage>
</organism>
<protein>
    <recommendedName>
        <fullName evidence="4">Nucleoside triphosphate pyrophosphatase</fullName>
        <ecNumber evidence="4">3.6.1.9</ecNumber>
    </recommendedName>
    <alternativeName>
        <fullName evidence="4">Nucleotide pyrophosphatase</fullName>
        <shortName evidence="4">Nucleotide PPase</shortName>
    </alternativeName>
</protein>
<comment type="subcellular location">
    <subcellularLocation>
        <location evidence="4">Cytoplasm</location>
    </subcellularLocation>
</comment>
<comment type="caution">
    <text evidence="4">Lacks conserved residue(s) required for the propagation of feature annotation.</text>
</comment>
<evidence type="ECO:0000313" key="6">
    <source>
        <dbReference type="Proteomes" id="UP001165652"/>
    </source>
</evidence>
<dbReference type="EMBL" id="JAQQLI010000001">
    <property type="protein sequence ID" value="MDC7784240.1"/>
    <property type="molecule type" value="Genomic_DNA"/>
</dbReference>
<reference evidence="5" key="1">
    <citation type="journal article" date="2023" name="Microbiol Resour">
        <title>Genome Sequences of Rhodoplanes serenus and Two Thermotolerant Strains, Rhodoplanes tepidamans and 'Rhodoplanes cryptolactis,' Further Refine the Genus.</title>
        <authorList>
            <person name="Rayyan A.A."/>
            <person name="Kyndt J.A."/>
        </authorList>
    </citation>
    <scope>NUCLEOTIDE SEQUENCE</scope>
    <source>
        <strain evidence="5">DSM 9987</strain>
    </source>
</reference>
<proteinExistence type="inferred from homology"/>
<evidence type="ECO:0000256" key="1">
    <source>
        <dbReference type="ARBA" id="ARBA00001968"/>
    </source>
</evidence>
<dbReference type="Pfam" id="PF02545">
    <property type="entry name" value="Maf"/>
    <property type="match status" value="1"/>
</dbReference>
<keyword evidence="2 4" id="KW-0378">Hydrolase</keyword>